<feature type="domain" description="SH3b" evidence="2">
    <location>
        <begin position="118"/>
        <end position="179"/>
    </location>
</feature>
<feature type="signal peptide" evidence="1">
    <location>
        <begin position="1"/>
        <end position="29"/>
    </location>
</feature>
<evidence type="ECO:0000256" key="1">
    <source>
        <dbReference type="SAM" id="SignalP"/>
    </source>
</evidence>
<sequence>MLVPIRLKRNIILSAVVLALISCSSFPIGSGYTSKPNTIVYSKPDDKSTIVSELKKDSHFNIITYNYFKSNQKGKLWHKIKQENVVGYIEENVGDNSNSPTQLFLTTNEPIYGFVVASSLVLRSQPNTTSAAIEKLATKEIVSVIEEGKNSVIVNGKTGSWAKVKTKNNNVGFVFTPYLMLSKSPDNFVIGEDIESKEKGWAYTTTFPNTVYIKKHGKLYPVENDQVSENEFYLLDSRYITKDGKVFFHIYKQTGRKADWYSEIEVEYSTDCYISSNHVKVSDRYAVLYSQFKESDKKKRKLIEFLDQQSGEEIDPAKSDFYTFISKKEKYHVIITSTKSEFEDCRDCFYGDDYNLVFVFHEKDNQFKKIFSSGGSRSASFGETNKNFYITIATSPLPEGDESPSTIKSSKYKFNGTNFDLESEEKN</sequence>
<dbReference type="InterPro" id="IPR003646">
    <property type="entry name" value="SH3-like_bac-type"/>
</dbReference>
<evidence type="ECO:0000313" key="3">
    <source>
        <dbReference type="EMBL" id="TDY73088.1"/>
    </source>
</evidence>
<evidence type="ECO:0000259" key="2">
    <source>
        <dbReference type="Pfam" id="PF08239"/>
    </source>
</evidence>
<keyword evidence="1" id="KW-0732">Signal</keyword>
<proteinExistence type="predicted"/>
<name>A0A4R8MXU0_LEPME</name>
<gene>
    <name evidence="3" type="ORF">CLV96_2108</name>
</gene>
<dbReference type="Gene3D" id="2.30.30.40">
    <property type="entry name" value="SH3 Domains"/>
    <property type="match status" value="1"/>
</dbReference>
<dbReference type="Proteomes" id="UP000294684">
    <property type="component" value="Unassembled WGS sequence"/>
</dbReference>
<dbReference type="EMBL" id="SORO01000001">
    <property type="protein sequence ID" value="TDY73088.1"/>
    <property type="molecule type" value="Genomic_DNA"/>
</dbReference>
<dbReference type="PROSITE" id="PS51257">
    <property type="entry name" value="PROKAR_LIPOPROTEIN"/>
    <property type="match status" value="1"/>
</dbReference>
<dbReference type="STRING" id="1193051.LEP1GSC017_1896"/>
<dbReference type="GeneID" id="79827405"/>
<feature type="chain" id="PRO_5020654077" evidence="1">
    <location>
        <begin position="30"/>
        <end position="427"/>
    </location>
</feature>
<dbReference type="OrthoDB" id="316873at2"/>
<comment type="caution">
    <text evidence="3">The sequence shown here is derived from an EMBL/GenBank/DDBJ whole genome shotgun (WGS) entry which is preliminary data.</text>
</comment>
<dbReference type="RefSeq" id="WP_004785034.1">
    <property type="nucleotide sequence ID" value="NZ_SORO01000001.1"/>
</dbReference>
<keyword evidence="4" id="KW-1185">Reference proteome</keyword>
<dbReference type="Pfam" id="PF08239">
    <property type="entry name" value="SH3_3"/>
    <property type="match status" value="1"/>
</dbReference>
<evidence type="ECO:0000313" key="4">
    <source>
        <dbReference type="Proteomes" id="UP000294684"/>
    </source>
</evidence>
<dbReference type="AlphaFoldDB" id="A0A4R8MXU0"/>
<reference evidence="3 4" key="1">
    <citation type="submission" date="2019-03" db="EMBL/GenBank/DDBJ databases">
        <title>Genomic Encyclopedia of Archaeal and Bacterial Type Strains, Phase II (KMG-II): from individual species to whole genera.</title>
        <authorList>
            <person name="Goeker M."/>
        </authorList>
    </citation>
    <scope>NUCLEOTIDE SEQUENCE [LARGE SCALE GENOMIC DNA]</scope>
    <source>
        <strain evidence="3 4">DSM 21537</strain>
    </source>
</reference>
<organism evidence="3 4">
    <name type="scientific">Leptospira meyeri</name>
    <dbReference type="NCBI Taxonomy" id="29508"/>
    <lineage>
        <taxon>Bacteria</taxon>
        <taxon>Pseudomonadati</taxon>
        <taxon>Spirochaetota</taxon>
        <taxon>Spirochaetia</taxon>
        <taxon>Leptospirales</taxon>
        <taxon>Leptospiraceae</taxon>
        <taxon>Leptospira</taxon>
    </lineage>
</organism>
<protein>
    <submittedName>
        <fullName evidence="3">SH3 domain-containing protein</fullName>
    </submittedName>
</protein>
<accession>A0A4R8MXU0</accession>